<dbReference type="EMBL" id="CP089983">
    <property type="protein sequence ID" value="WXB04124.1"/>
    <property type="molecule type" value="Genomic_DNA"/>
</dbReference>
<gene>
    <name evidence="2" type="ORF">LVJ94_45365</name>
</gene>
<dbReference type="SUPFAM" id="SSF54593">
    <property type="entry name" value="Glyoxalase/Bleomycin resistance protein/Dihydroxybiphenyl dioxygenase"/>
    <property type="match status" value="1"/>
</dbReference>
<proteinExistence type="predicted"/>
<dbReference type="Gene3D" id="3.10.180.10">
    <property type="entry name" value="2,3-Dihydroxybiphenyl 1,2-Dioxygenase, domain 1"/>
    <property type="match status" value="1"/>
</dbReference>
<organism evidence="2 3">
    <name type="scientific">Pendulispora rubella</name>
    <dbReference type="NCBI Taxonomy" id="2741070"/>
    <lineage>
        <taxon>Bacteria</taxon>
        <taxon>Pseudomonadati</taxon>
        <taxon>Myxococcota</taxon>
        <taxon>Myxococcia</taxon>
        <taxon>Myxococcales</taxon>
        <taxon>Sorangiineae</taxon>
        <taxon>Pendulisporaceae</taxon>
        <taxon>Pendulispora</taxon>
    </lineage>
</organism>
<dbReference type="PROSITE" id="PS51819">
    <property type="entry name" value="VOC"/>
    <property type="match status" value="1"/>
</dbReference>
<evidence type="ECO:0000259" key="1">
    <source>
        <dbReference type="PROSITE" id="PS51819"/>
    </source>
</evidence>
<evidence type="ECO:0000313" key="2">
    <source>
        <dbReference type="EMBL" id="WXB04124.1"/>
    </source>
</evidence>
<reference evidence="2" key="1">
    <citation type="submission" date="2021-12" db="EMBL/GenBank/DDBJ databases">
        <title>Discovery of the Pendulisporaceae a myxobacterial family with distinct sporulation behavior and unique specialized metabolism.</title>
        <authorList>
            <person name="Garcia R."/>
            <person name="Popoff A."/>
            <person name="Bader C.D."/>
            <person name="Loehr J."/>
            <person name="Walesch S."/>
            <person name="Walt C."/>
            <person name="Boldt J."/>
            <person name="Bunk B."/>
            <person name="Haeckl F.J.F.P.J."/>
            <person name="Gunesch A.P."/>
            <person name="Birkelbach J."/>
            <person name="Nuebel U."/>
            <person name="Pietschmann T."/>
            <person name="Bach T."/>
            <person name="Mueller R."/>
        </authorList>
    </citation>
    <scope>NUCLEOTIDE SEQUENCE</scope>
    <source>
        <strain evidence="2">MSr11367</strain>
    </source>
</reference>
<evidence type="ECO:0000313" key="3">
    <source>
        <dbReference type="Proteomes" id="UP001374803"/>
    </source>
</evidence>
<name>A0ABZ2L3I3_9BACT</name>
<dbReference type="InterPro" id="IPR037523">
    <property type="entry name" value="VOC_core"/>
</dbReference>
<dbReference type="RefSeq" id="WP_394833759.1">
    <property type="nucleotide sequence ID" value="NZ_CP089929.1"/>
</dbReference>
<protein>
    <submittedName>
        <fullName evidence="2">VOC family protein</fullName>
    </submittedName>
</protein>
<accession>A0ABZ2L3I3</accession>
<keyword evidence="3" id="KW-1185">Reference proteome</keyword>
<dbReference type="Pfam" id="PF00903">
    <property type="entry name" value="Glyoxalase"/>
    <property type="match status" value="1"/>
</dbReference>
<sequence>MFDNQAVLVAFIAAKDLTVARSFYAGTLGLEVESEDSFALVCKANGTTLRIQKVDALTPQVFTVLGWTVPSVAAAVDALAQRGVAFERYEGMPQDERGIWTAPGGTRVAWFKDPHGNTLSLSGG</sequence>
<feature type="domain" description="VOC" evidence="1">
    <location>
        <begin position="5"/>
        <end position="124"/>
    </location>
</feature>
<dbReference type="Proteomes" id="UP001374803">
    <property type="component" value="Chromosome"/>
</dbReference>
<dbReference type="CDD" id="cd06587">
    <property type="entry name" value="VOC"/>
    <property type="match status" value="1"/>
</dbReference>
<dbReference type="InterPro" id="IPR029068">
    <property type="entry name" value="Glyas_Bleomycin-R_OHBP_Dase"/>
</dbReference>
<dbReference type="InterPro" id="IPR004360">
    <property type="entry name" value="Glyas_Fos-R_dOase_dom"/>
</dbReference>